<keyword evidence="1" id="KW-0472">Membrane</keyword>
<keyword evidence="1" id="KW-1133">Transmembrane helix</keyword>
<dbReference type="Proteomes" id="UP000026915">
    <property type="component" value="Chromosome 8"/>
</dbReference>
<dbReference type="AlphaFoldDB" id="A0A061FNX1"/>
<dbReference type="InParanoid" id="A0A061FNX1"/>
<dbReference type="HOGENOM" id="CLU_2817635_0_0_1"/>
<organism evidence="2 3">
    <name type="scientific">Theobroma cacao</name>
    <name type="common">Cacao</name>
    <name type="synonym">Cocoa</name>
    <dbReference type="NCBI Taxonomy" id="3641"/>
    <lineage>
        <taxon>Eukaryota</taxon>
        <taxon>Viridiplantae</taxon>
        <taxon>Streptophyta</taxon>
        <taxon>Embryophyta</taxon>
        <taxon>Tracheophyta</taxon>
        <taxon>Spermatophyta</taxon>
        <taxon>Magnoliopsida</taxon>
        <taxon>eudicotyledons</taxon>
        <taxon>Gunneridae</taxon>
        <taxon>Pentapetalae</taxon>
        <taxon>rosids</taxon>
        <taxon>malvids</taxon>
        <taxon>Malvales</taxon>
        <taxon>Malvaceae</taxon>
        <taxon>Byttnerioideae</taxon>
        <taxon>Theobroma</taxon>
    </lineage>
</organism>
<dbReference type="EMBL" id="CM001886">
    <property type="protein sequence ID" value="EOY16189.1"/>
    <property type="molecule type" value="Genomic_DNA"/>
</dbReference>
<reference evidence="2 3" key="1">
    <citation type="journal article" date="2013" name="Genome Biol.">
        <title>The genome sequence of the most widely cultivated cacao type and its use to identify candidate genes regulating pod color.</title>
        <authorList>
            <person name="Motamayor J.C."/>
            <person name="Mockaitis K."/>
            <person name="Schmutz J."/>
            <person name="Haiminen N."/>
            <person name="Iii D.L."/>
            <person name="Cornejo O."/>
            <person name="Findley S.D."/>
            <person name="Zheng P."/>
            <person name="Utro F."/>
            <person name="Royaert S."/>
            <person name="Saski C."/>
            <person name="Jenkins J."/>
            <person name="Podicheti R."/>
            <person name="Zhao M."/>
            <person name="Scheffler B.E."/>
            <person name="Stack J.C."/>
            <person name="Feltus F.A."/>
            <person name="Mustiga G.M."/>
            <person name="Amores F."/>
            <person name="Phillips W."/>
            <person name="Marelli J.P."/>
            <person name="May G.D."/>
            <person name="Shapiro H."/>
            <person name="Ma J."/>
            <person name="Bustamante C.D."/>
            <person name="Schnell R.J."/>
            <person name="Main D."/>
            <person name="Gilbert D."/>
            <person name="Parida L."/>
            <person name="Kuhn D.N."/>
        </authorList>
    </citation>
    <scope>NUCLEOTIDE SEQUENCE [LARGE SCALE GENOMIC DNA]</scope>
    <source>
        <strain evidence="3">cv. Matina 1-6</strain>
    </source>
</reference>
<gene>
    <name evidence="2" type="ORF">TCM_035034</name>
</gene>
<evidence type="ECO:0000256" key="1">
    <source>
        <dbReference type="SAM" id="Phobius"/>
    </source>
</evidence>
<dbReference type="Gramene" id="EOY16189">
    <property type="protein sequence ID" value="EOY16189"/>
    <property type="gene ID" value="TCM_035034"/>
</dbReference>
<accession>A0A061FNX1</accession>
<sequence length="67" mass="8074">MAKMAVPVRVGCPKRRLYKAQNFCYFFKFLFFSVCFESSDLPVLFFVSFCFSLRKFSLSIFFYFFII</sequence>
<evidence type="ECO:0000313" key="3">
    <source>
        <dbReference type="Proteomes" id="UP000026915"/>
    </source>
</evidence>
<evidence type="ECO:0000313" key="2">
    <source>
        <dbReference type="EMBL" id="EOY16189.1"/>
    </source>
</evidence>
<keyword evidence="3" id="KW-1185">Reference proteome</keyword>
<name>A0A061FNX1_THECC</name>
<keyword evidence="1" id="KW-0812">Transmembrane</keyword>
<proteinExistence type="predicted"/>
<feature type="transmembrane region" description="Helical" evidence="1">
    <location>
        <begin position="20"/>
        <end position="39"/>
    </location>
</feature>
<protein>
    <submittedName>
        <fullName evidence="2">Uncharacterized protein</fullName>
    </submittedName>
</protein>